<feature type="transmembrane region" description="Helical" evidence="1">
    <location>
        <begin position="266"/>
        <end position="284"/>
    </location>
</feature>
<dbReference type="Proteomes" id="UP001388673">
    <property type="component" value="Unassembled WGS sequence"/>
</dbReference>
<feature type="transmembrane region" description="Helical" evidence="1">
    <location>
        <begin position="241"/>
        <end position="260"/>
    </location>
</feature>
<evidence type="ECO:0000313" key="2">
    <source>
        <dbReference type="EMBL" id="KAK8854939.1"/>
    </source>
</evidence>
<keyword evidence="1" id="KW-0812">Transmembrane</keyword>
<dbReference type="AlphaFoldDB" id="A0AAW0YZS9"/>
<dbReference type="EMBL" id="JBCAWK010000006">
    <property type="protein sequence ID" value="KAK8854939.1"/>
    <property type="molecule type" value="Genomic_DNA"/>
</dbReference>
<proteinExistence type="predicted"/>
<feature type="transmembrane region" description="Helical" evidence="1">
    <location>
        <begin position="476"/>
        <end position="497"/>
    </location>
</feature>
<gene>
    <name evidence="2" type="ORF">IAR55_003678</name>
</gene>
<reference evidence="2 3" key="1">
    <citation type="journal article" date="2024" name="bioRxiv">
        <title>Comparative genomics of Cryptococcus and Kwoniella reveals pathogenesis evolution and contrasting karyotype dynamics via intercentromeric recombination or chromosome fusion.</title>
        <authorList>
            <person name="Coelho M.A."/>
            <person name="David-Palma M."/>
            <person name="Shea T."/>
            <person name="Bowers K."/>
            <person name="McGinley-Smith S."/>
            <person name="Mohammad A.W."/>
            <person name="Gnirke A."/>
            <person name="Yurkov A.M."/>
            <person name="Nowrousian M."/>
            <person name="Sun S."/>
            <person name="Cuomo C.A."/>
            <person name="Heitman J."/>
        </authorList>
    </citation>
    <scope>NUCLEOTIDE SEQUENCE [LARGE SCALE GENOMIC DNA]</scope>
    <source>
        <strain evidence="2 3">CBS 13917</strain>
    </source>
</reference>
<dbReference type="GeneID" id="92180936"/>
<keyword evidence="1" id="KW-0472">Membrane</keyword>
<keyword evidence="3" id="KW-1185">Reference proteome</keyword>
<dbReference type="RefSeq" id="XP_066803177.1">
    <property type="nucleotide sequence ID" value="XM_066946785.1"/>
</dbReference>
<organism evidence="2 3">
    <name type="scientific">Kwoniella newhampshirensis</name>
    <dbReference type="NCBI Taxonomy" id="1651941"/>
    <lineage>
        <taxon>Eukaryota</taxon>
        <taxon>Fungi</taxon>
        <taxon>Dikarya</taxon>
        <taxon>Basidiomycota</taxon>
        <taxon>Agaricomycotina</taxon>
        <taxon>Tremellomycetes</taxon>
        <taxon>Tremellales</taxon>
        <taxon>Cryptococcaceae</taxon>
        <taxon>Kwoniella</taxon>
    </lineage>
</organism>
<comment type="caution">
    <text evidence="2">The sequence shown here is derived from an EMBL/GenBank/DDBJ whole genome shotgun (WGS) entry which is preliminary data.</text>
</comment>
<feature type="transmembrane region" description="Helical" evidence="1">
    <location>
        <begin position="661"/>
        <end position="679"/>
    </location>
</feature>
<feature type="transmembrane region" description="Helical" evidence="1">
    <location>
        <begin position="587"/>
        <end position="614"/>
    </location>
</feature>
<evidence type="ECO:0000256" key="1">
    <source>
        <dbReference type="SAM" id="Phobius"/>
    </source>
</evidence>
<evidence type="ECO:0000313" key="3">
    <source>
        <dbReference type="Proteomes" id="UP001388673"/>
    </source>
</evidence>
<accession>A0AAW0YZS9</accession>
<feature type="transmembrane region" description="Helical" evidence="1">
    <location>
        <begin position="634"/>
        <end position="654"/>
    </location>
</feature>
<evidence type="ECO:0008006" key="4">
    <source>
        <dbReference type="Google" id="ProtNLM"/>
    </source>
</evidence>
<protein>
    <recommendedName>
        <fullName evidence="4">Dolichyl-phosphate-mannose--protein mannosyltransferase</fullName>
    </recommendedName>
</protein>
<feature type="transmembrane region" description="Helical" evidence="1">
    <location>
        <begin position="202"/>
        <end position="221"/>
    </location>
</feature>
<name>A0AAW0YZS9_9TREE</name>
<feature type="transmembrane region" description="Helical" evidence="1">
    <location>
        <begin position="40"/>
        <end position="64"/>
    </location>
</feature>
<sequence>MSKDEKKDDHLPTYLEIEKLPPSPFSIIWERTTPGDQALWWIYIWTLVPTLILLALLISPFFLFCKRTRPLLVRAQKRDPKDPQSIYEWYGPIKDYPPGLAFVPLRHGPGLQRRLWEMYGYFRETWHMVTRQGLQVGGVLCGLTILIMQAWMMVADFRSDAVKQSQQSIDDESSTNSLRSDPKCAYAVGTGIANWGTGREMFAWYACYHCCLILLSIALMADETLNLRFGCFAPQWYRGGVGYTIMFLAAATQATSPNWGGKATVQARYILLTMIFFFGLYNILRTFLVSLGLSSDGIRHTDYRVGRKPLRFWTESEWTDPWYRQNFLPPKYRRYWWTERVQARFGDWNFPLERRTREDIEGQMKELERIDPNWDDGRIQKVYQRDKEDNRRQHGRVGRTVIHGGPIKLPPNMLHDLKERERCHVGPIDPGKPPTPEEEEEMIKMLNEDKGYFGIANWKPVTKSFAWWWFDIRRVYAIVCATCLFILRIWLCVVDLGNDNIPSYREQYDQAHKAYKADHGPDHTLCQYYQGSSVALFPQTGVSTYYGGEWRYVRPPSALCLEDGWRAGKLSLADPLRLIVFSPRSMAWLGIWNTFLLGMCVAVICVAVSNNMWWGMHWPFPPITLIGPRMSSMSLGWTLGFVGFATLQQGLFFGDNTRTDIARYVCYAAVAGFVIFLYPNEALRVNYTRDPFWPWMSRVAFRFMDRKKWHYHYGDVTSDEG</sequence>
<keyword evidence="1" id="KW-1133">Transmembrane helix</keyword>
<dbReference type="KEGG" id="kne:92180936"/>
<feature type="transmembrane region" description="Helical" evidence="1">
    <location>
        <begin position="133"/>
        <end position="154"/>
    </location>
</feature>